<dbReference type="AlphaFoldDB" id="A0A974BPC6"/>
<accession>A0A974BPC6</accession>
<name>A0A974BPC6_XENLA</name>
<gene>
    <name evidence="1" type="ORF">XELAEV_18001277mg</name>
</gene>
<reference evidence="1" key="1">
    <citation type="submission" date="2016-05" db="EMBL/GenBank/DDBJ databases">
        <title>WGS assembly of Xenopus laevis.</title>
        <authorList>
            <person name="Session A."/>
            <person name="Uno Y."/>
            <person name="Kwon T."/>
            <person name="Chapman J."/>
            <person name="Toyoda A."/>
            <person name="Takahashi S."/>
            <person name="Fukui A."/>
            <person name="Hikosaka A."/>
            <person name="Putnam N."/>
            <person name="Stites J."/>
            <person name="Van Heeringen S."/>
            <person name="Quigley I."/>
            <person name="Heinz S."/>
            <person name="Hellsten U."/>
            <person name="Lyons J."/>
            <person name="Suzuki A."/>
            <person name="Kondo M."/>
            <person name="Ogino H."/>
            <person name="Ochi H."/>
            <person name="Bogdanovic O."/>
            <person name="Lister R."/>
            <person name="Georgiou G."/>
            <person name="Paranjpe S."/>
            <person name="Van Kruijsbergen I."/>
            <person name="Mozaffari S."/>
            <person name="Shu S."/>
            <person name="Schmutz J."/>
            <person name="Jenkins J."/>
            <person name="Grimwood J."/>
            <person name="Carlson J."/>
            <person name="Mitros T."/>
            <person name="Simakov O."/>
            <person name="Heald R."/>
            <person name="Miller K."/>
            <person name="Haudenschild C."/>
            <person name="Kuroki Y."/>
            <person name="Tanaka T."/>
            <person name="Michiue T."/>
            <person name="Watanabe M."/>
            <person name="Kinoshita T."/>
            <person name="Ohta Y."/>
            <person name="Mawaribuchi S."/>
            <person name="Suzuki Y."/>
            <person name="Haramoto Y."/>
            <person name="Yamamoto T."/>
            <person name="Takagi C."/>
            <person name="Kitzman J."/>
            <person name="Shendure J."/>
            <person name="Nakayama T."/>
            <person name="Izutsu Y."/>
            <person name="Robert J."/>
            <person name="Dichmann D."/>
            <person name="Flajnik M."/>
            <person name="Houston D."/>
            <person name="Marcotte E."/>
            <person name="Wallingford J."/>
            <person name="Ito Y."/>
            <person name="Asashima M."/>
            <person name="Ueno N."/>
            <person name="Matsuda Y."/>
            <person name="Jan Veenstra G."/>
            <person name="Fujiyama A."/>
            <person name="Harland R."/>
            <person name="Taira M."/>
            <person name="Rokhsar D.S."/>
        </authorList>
    </citation>
    <scope>NUCLEOTIDE SEQUENCE</scope>
    <source>
        <strain evidence="1">J</strain>
        <tissue evidence="1">Blood</tissue>
    </source>
</reference>
<sequence length="66" mass="7049">MFDASEGQCGSGFAITPLSNCVLWVTDLSLRLGSRGEKIHLPSQLPEIAVILTEGQQAIVFVCVCV</sequence>
<dbReference type="EMBL" id="KV485579">
    <property type="protein sequence ID" value="OCT55531.1"/>
    <property type="molecule type" value="Genomic_DNA"/>
</dbReference>
<evidence type="ECO:0000313" key="1">
    <source>
        <dbReference type="EMBL" id="OCT55531.1"/>
    </source>
</evidence>
<protein>
    <submittedName>
        <fullName evidence="1">Uncharacterized protein</fullName>
    </submittedName>
</protein>
<proteinExistence type="predicted"/>
<organism evidence="1">
    <name type="scientific">Xenopus laevis</name>
    <name type="common">African clawed frog</name>
    <dbReference type="NCBI Taxonomy" id="8355"/>
    <lineage>
        <taxon>Eukaryota</taxon>
        <taxon>Metazoa</taxon>
        <taxon>Chordata</taxon>
        <taxon>Craniata</taxon>
        <taxon>Vertebrata</taxon>
        <taxon>Euteleostomi</taxon>
        <taxon>Amphibia</taxon>
        <taxon>Batrachia</taxon>
        <taxon>Anura</taxon>
        <taxon>Pipoidea</taxon>
        <taxon>Pipidae</taxon>
        <taxon>Xenopodinae</taxon>
        <taxon>Xenopus</taxon>
        <taxon>Xenopus</taxon>
    </lineage>
</organism>
<dbReference type="Proteomes" id="UP000694892">
    <property type="component" value="Unassembled WGS sequence"/>
</dbReference>